<reference evidence="2" key="1">
    <citation type="submission" date="2025-08" db="UniProtKB">
        <authorList>
            <consortium name="RefSeq"/>
        </authorList>
    </citation>
    <scope>IDENTIFICATION</scope>
</reference>
<dbReference type="Proteomes" id="UP000515154">
    <property type="component" value="Linkage group LG6"/>
</dbReference>
<dbReference type="Pfam" id="PF01607">
    <property type="entry name" value="CBM_14"/>
    <property type="match status" value="2"/>
</dbReference>
<organism evidence="1 2">
    <name type="scientific">Octopus sinensis</name>
    <name type="common">East Asian common octopus</name>
    <dbReference type="NCBI Taxonomy" id="2607531"/>
    <lineage>
        <taxon>Eukaryota</taxon>
        <taxon>Metazoa</taxon>
        <taxon>Spiralia</taxon>
        <taxon>Lophotrochozoa</taxon>
        <taxon>Mollusca</taxon>
        <taxon>Cephalopoda</taxon>
        <taxon>Coleoidea</taxon>
        <taxon>Octopodiformes</taxon>
        <taxon>Octopoda</taxon>
        <taxon>Incirrata</taxon>
        <taxon>Octopodidae</taxon>
        <taxon>Octopus</taxon>
    </lineage>
</organism>
<dbReference type="SUPFAM" id="SSF57625">
    <property type="entry name" value="Invertebrate chitin-binding proteins"/>
    <property type="match status" value="2"/>
</dbReference>
<dbReference type="PANTHER" id="PTHR23301">
    <property type="entry name" value="CHITIN BINDING PERITROPHIN-A"/>
    <property type="match status" value="1"/>
</dbReference>
<gene>
    <name evidence="2" type="primary">LOC115213516</name>
</gene>
<dbReference type="SMART" id="SM00494">
    <property type="entry name" value="ChtBD2"/>
    <property type="match status" value="2"/>
</dbReference>
<proteinExistence type="predicted"/>
<protein>
    <submittedName>
        <fullName evidence="2">Uncharacterized protein LOC115213516</fullName>
    </submittedName>
</protein>
<dbReference type="GO" id="GO:0005576">
    <property type="term" value="C:extracellular region"/>
    <property type="evidence" value="ECO:0007669"/>
    <property type="project" value="InterPro"/>
</dbReference>
<accession>A0A6P7SJ56</accession>
<dbReference type="GO" id="GO:0008061">
    <property type="term" value="F:chitin binding"/>
    <property type="evidence" value="ECO:0007669"/>
    <property type="project" value="UniProtKB-KW"/>
</dbReference>
<evidence type="ECO:0000313" key="1">
    <source>
        <dbReference type="Proteomes" id="UP000515154"/>
    </source>
</evidence>
<name>A0A6P7SJ56_9MOLL</name>
<dbReference type="InterPro" id="IPR002557">
    <property type="entry name" value="Chitin-bd_dom"/>
</dbReference>
<dbReference type="InterPro" id="IPR036508">
    <property type="entry name" value="Chitin-bd_dom_sf"/>
</dbReference>
<dbReference type="InterPro" id="IPR051940">
    <property type="entry name" value="Chitin_bind-dev_reg"/>
</dbReference>
<evidence type="ECO:0000313" key="2">
    <source>
        <dbReference type="RefSeq" id="XP_029638389.1"/>
    </source>
</evidence>
<dbReference type="AlphaFoldDB" id="A0A6P7SJ56"/>
<keyword evidence="1" id="KW-1185">Reference proteome</keyword>
<dbReference type="PANTHER" id="PTHR23301:SF0">
    <property type="entry name" value="CHITIN-BINDING TYPE-2 DOMAIN-CONTAINING PROTEIN-RELATED"/>
    <property type="match status" value="1"/>
</dbReference>
<dbReference type="PROSITE" id="PS50940">
    <property type="entry name" value="CHIT_BIND_II"/>
    <property type="match status" value="2"/>
</dbReference>
<dbReference type="KEGG" id="osn:115213516"/>
<dbReference type="RefSeq" id="XP_029638389.1">
    <property type="nucleotide sequence ID" value="XM_029782529.2"/>
</dbReference>
<dbReference type="Gene3D" id="2.170.140.10">
    <property type="entry name" value="Chitin binding domain"/>
    <property type="match status" value="2"/>
</dbReference>
<sequence length="156" mass="17760">MEFRVVAALLLIAVAAVYSQGIAQQISTLCKQTTIRAGSHFVRSPNNCSEFYYCDPMFPQVMACGNMTVFSQSQQVCVLKNSQYDDCDRQVYGGKFDDPLCNPRPFGVNRDPRDCHRYIPCFNRTSYPSMACQANLFFNFRLQRCTSKEKADCLTQ</sequence>